<sequence>MLLLINSQSQVNHGHNLVTTRGMPKPGSMVSRNTSVCRYIGDGKKANLLSKRASTTFSSTIARFCPMQVRGRAQTACTYAPAAATPLANRPGQNSPASGAHASLSRCSIDLATWMIVPRTFAHHQRCWRVKAQCLLDHHRACNFETMESVNAQR</sequence>
<evidence type="ECO:0000313" key="1">
    <source>
        <dbReference type="EMBL" id="JAD80103.1"/>
    </source>
</evidence>
<dbReference type="AlphaFoldDB" id="A0A0A9D0C2"/>
<reference evidence="1" key="2">
    <citation type="journal article" date="2015" name="Data Brief">
        <title>Shoot transcriptome of the giant reed, Arundo donax.</title>
        <authorList>
            <person name="Barrero R.A."/>
            <person name="Guerrero F.D."/>
            <person name="Moolhuijzen P."/>
            <person name="Goolsby J.A."/>
            <person name="Tidwell J."/>
            <person name="Bellgard S.E."/>
            <person name="Bellgard M.I."/>
        </authorList>
    </citation>
    <scope>NUCLEOTIDE SEQUENCE</scope>
    <source>
        <tissue evidence="1">Shoot tissue taken approximately 20 cm above the soil surface</tissue>
    </source>
</reference>
<proteinExistence type="predicted"/>
<name>A0A0A9D0C2_ARUDO</name>
<organism evidence="1">
    <name type="scientific">Arundo donax</name>
    <name type="common">Giant reed</name>
    <name type="synonym">Donax arundinaceus</name>
    <dbReference type="NCBI Taxonomy" id="35708"/>
    <lineage>
        <taxon>Eukaryota</taxon>
        <taxon>Viridiplantae</taxon>
        <taxon>Streptophyta</taxon>
        <taxon>Embryophyta</taxon>
        <taxon>Tracheophyta</taxon>
        <taxon>Spermatophyta</taxon>
        <taxon>Magnoliopsida</taxon>
        <taxon>Liliopsida</taxon>
        <taxon>Poales</taxon>
        <taxon>Poaceae</taxon>
        <taxon>PACMAD clade</taxon>
        <taxon>Arundinoideae</taxon>
        <taxon>Arundineae</taxon>
        <taxon>Arundo</taxon>
    </lineage>
</organism>
<accession>A0A0A9D0C2</accession>
<protein>
    <submittedName>
        <fullName evidence="1">Uncharacterized protein</fullName>
    </submittedName>
</protein>
<dbReference type="EMBL" id="GBRH01217792">
    <property type="protein sequence ID" value="JAD80103.1"/>
    <property type="molecule type" value="Transcribed_RNA"/>
</dbReference>
<reference evidence="1" key="1">
    <citation type="submission" date="2014-09" db="EMBL/GenBank/DDBJ databases">
        <authorList>
            <person name="Magalhaes I.L.F."/>
            <person name="Oliveira U."/>
            <person name="Santos F.R."/>
            <person name="Vidigal T.H.D.A."/>
            <person name="Brescovit A.D."/>
            <person name="Santos A.J."/>
        </authorList>
    </citation>
    <scope>NUCLEOTIDE SEQUENCE</scope>
    <source>
        <tissue evidence="1">Shoot tissue taken approximately 20 cm above the soil surface</tissue>
    </source>
</reference>